<proteinExistence type="predicted"/>
<evidence type="ECO:0000313" key="8">
    <source>
        <dbReference type="Proteomes" id="UP000034152"/>
    </source>
</evidence>
<feature type="transmembrane region" description="Helical" evidence="1">
    <location>
        <begin position="62"/>
        <end position="81"/>
    </location>
</feature>
<gene>
    <name evidence="3" type="ORF">DU37_13360</name>
    <name evidence="2" type="ORF">DU47_10945</name>
    <name evidence="4" type="ORF">DU58_12235</name>
    <name evidence="5" type="ORF">DU71_00235</name>
    <name evidence="6" type="ORF">DU72_00730</name>
    <name evidence="7" type="ORF">DU80_18425</name>
</gene>
<evidence type="ECO:0000313" key="9">
    <source>
        <dbReference type="Proteomes" id="UP000034227"/>
    </source>
</evidence>
<keyword evidence="1" id="KW-0812">Transmembrane</keyword>
<keyword evidence="1" id="KW-0472">Membrane</keyword>
<evidence type="ECO:0008006" key="14">
    <source>
        <dbReference type="Google" id="ProtNLM"/>
    </source>
</evidence>
<protein>
    <recommendedName>
        <fullName evidence="14">DUF1673 family protein</fullName>
    </recommendedName>
</protein>
<dbReference type="AlphaFoldDB" id="A0A0F8PM78"/>
<dbReference type="Proteomes" id="UP000034227">
    <property type="component" value="Unassembled WGS sequence"/>
</dbReference>
<sequence>MDVFTKSIRKLMGWCPNTKTLETRHSICPEYPEADNQSRGKDAGNSPVPPPGWWNKRHNRSLIASSVITFFSIYWIGFQGVSPMDEGFMSGLILGIIFNLSLCIWTWNYLDDIKNSSRQRKIITVSSKERIINLINVIIALVLLFLLFSQFNWGFVLFLISAFCLIALLYYFKLDLSPLVLLFYLGSLNTVFSYIISGICVTAFLYYLTDVYWEKKNHMKIYIIFENSLEKTYAIGEKEGKL</sequence>
<dbReference type="Proteomes" id="UP000034338">
    <property type="component" value="Unassembled WGS sequence"/>
</dbReference>
<dbReference type="Proteomes" id="UP000034152">
    <property type="component" value="Unassembled WGS sequence"/>
</dbReference>
<dbReference type="EMBL" id="JJQD01000040">
    <property type="protein sequence ID" value="KKH31336.1"/>
    <property type="molecule type" value="Genomic_DNA"/>
</dbReference>
<name>A0A0F8PM78_METMZ</name>
<dbReference type="EMBL" id="JJQF01000073">
    <property type="protein sequence ID" value="KKH30797.1"/>
    <property type="molecule type" value="Genomic_DNA"/>
</dbReference>
<evidence type="ECO:0000313" key="4">
    <source>
        <dbReference type="EMBL" id="KKH31336.1"/>
    </source>
</evidence>
<dbReference type="Proteomes" id="UP000034672">
    <property type="component" value="Unassembled WGS sequence"/>
</dbReference>
<evidence type="ECO:0000313" key="7">
    <source>
        <dbReference type="EMBL" id="KKH85795.1"/>
    </source>
</evidence>
<dbReference type="Proteomes" id="UP000034578">
    <property type="component" value="Unassembled WGS sequence"/>
</dbReference>
<reference evidence="8 9" key="1">
    <citation type="journal article" date="2015" name="ISME J.">
        <title>Genomic and phenotypic differentiation among Methanosarcina mazei populations from Columbia River sediment.</title>
        <authorList>
            <person name="Youngblut N.D."/>
            <person name="Wirth J.S."/>
            <person name="Henriksen J.R."/>
            <person name="Smith M."/>
            <person name="Simon H."/>
            <person name="Metcalf W.W."/>
            <person name="Whitaker R.J."/>
        </authorList>
    </citation>
    <scope>NUCLEOTIDE SEQUENCE [LARGE SCALE GENOMIC DNA]</scope>
    <source>
        <strain evidence="4 9">1.F.A.2.8</strain>
        <strain evidence="3 11">1.H.A.0.1</strain>
        <strain evidence="5 13">1.H.A.1A.4</strain>
        <strain evidence="6 10">1.H.A.2.1</strain>
        <strain evidence="7 8">1.H.M.2.1</strain>
        <strain evidence="2 12">2.F.A.2.4</strain>
    </source>
</reference>
<evidence type="ECO:0000313" key="6">
    <source>
        <dbReference type="EMBL" id="KKH55606.1"/>
    </source>
</evidence>
<evidence type="ECO:0000313" key="5">
    <source>
        <dbReference type="EMBL" id="KKH40444.1"/>
    </source>
</evidence>
<evidence type="ECO:0000313" key="3">
    <source>
        <dbReference type="EMBL" id="KKH30797.1"/>
    </source>
</evidence>
<dbReference type="EMBL" id="JJQK01000032">
    <property type="protein sequence ID" value="KKH55606.1"/>
    <property type="molecule type" value="Genomic_DNA"/>
</dbReference>
<dbReference type="Pfam" id="PF07895">
    <property type="entry name" value="DUF1673"/>
    <property type="match status" value="1"/>
</dbReference>
<comment type="caution">
    <text evidence="4">The sequence shown here is derived from an EMBL/GenBank/DDBJ whole genome shotgun (WGS) entry which is preliminary data.</text>
</comment>
<evidence type="ECO:0000313" key="11">
    <source>
        <dbReference type="Proteomes" id="UP000034338"/>
    </source>
</evidence>
<feature type="transmembrane region" description="Helical" evidence="1">
    <location>
        <begin position="131"/>
        <end position="148"/>
    </location>
</feature>
<accession>A0A0F8PM78</accession>
<dbReference type="InterPro" id="IPR012874">
    <property type="entry name" value="DUF1673_METspp"/>
</dbReference>
<evidence type="ECO:0000313" key="13">
    <source>
        <dbReference type="Proteomes" id="UP000034672"/>
    </source>
</evidence>
<keyword evidence="1" id="KW-1133">Transmembrane helix</keyword>
<keyword evidence="12" id="KW-1185">Reference proteome</keyword>
<feature type="transmembrane region" description="Helical" evidence="1">
    <location>
        <begin position="179"/>
        <end position="208"/>
    </location>
</feature>
<dbReference type="Proteomes" id="UP000034259">
    <property type="component" value="Unassembled WGS sequence"/>
</dbReference>
<organism evidence="4 9">
    <name type="scientific">Methanosarcina mazei</name>
    <name type="common">Methanosarcina frisia</name>
    <dbReference type="NCBI Taxonomy" id="2209"/>
    <lineage>
        <taxon>Archaea</taxon>
        <taxon>Methanobacteriati</taxon>
        <taxon>Methanobacteriota</taxon>
        <taxon>Stenosarchaea group</taxon>
        <taxon>Methanomicrobia</taxon>
        <taxon>Methanosarcinales</taxon>
        <taxon>Methanosarcinaceae</taxon>
        <taxon>Methanosarcina</taxon>
    </lineage>
</organism>
<evidence type="ECO:0000256" key="1">
    <source>
        <dbReference type="SAM" id="Phobius"/>
    </source>
</evidence>
<dbReference type="EMBL" id="JJQU01000117">
    <property type="protein sequence ID" value="KKH85795.1"/>
    <property type="molecule type" value="Genomic_DNA"/>
</dbReference>
<dbReference type="PATRIC" id="fig|2209.49.peg.2611"/>
<evidence type="ECO:0000313" key="12">
    <source>
        <dbReference type="Proteomes" id="UP000034578"/>
    </source>
</evidence>
<feature type="transmembrane region" description="Helical" evidence="1">
    <location>
        <begin position="154"/>
        <end position="172"/>
    </location>
</feature>
<dbReference type="RefSeq" id="WP_048039846.1">
    <property type="nucleotide sequence ID" value="NZ_JJOS01000004.1"/>
</dbReference>
<dbReference type="EMBL" id="JJQI01000045">
    <property type="protein sequence ID" value="KKH40444.1"/>
    <property type="molecule type" value="Genomic_DNA"/>
</dbReference>
<dbReference type="EMBL" id="JJOS01000004">
    <property type="protein sequence ID" value="KKG06916.1"/>
    <property type="molecule type" value="Genomic_DNA"/>
</dbReference>
<evidence type="ECO:0000313" key="10">
    <source>
        <dbReference type="Proteomes" id="UP000034259"/>
    </source>
</evidence>
<evidence type="ECO:0000313" key="2">
    <source>
        <dbReference type="EMBL" id="KKG06916.1"/>
    </source>
</evidence>
<feature type="transmembrane region" description="Helical" evidence="1">
    <location>
        <begin position="87"/>
        <end position="110"/>
    </location>
</feature>